<evidence type="ECO:0000256" key="1">
    <source>
        <dbReference type="SAM" id="Phobius"/>
    </source>
</evidence>
<comment type="caution">
    <text evidence="2">The sequence shown here is derived from an EMBL/GenBank/DDBJ whole genome shotgun (WGS) entry which is preliminary data.</text>
</comment>
<keyword evidence="1" id="KW-1133">Transmembrane helix</keyword>
<keyword evidence="1" id="KW-0812">Transmembrane</keyword>
<protein>
    <submittedName>
        <fullName evidence="2">Uncharacterized protein</fullName>
    </submittedName>
</protein>
<evidence type="ECO:0000313" key="3">
    <source>
        <dbReference type="Proteomes" id="UP000777438"/>
    </source>
</evidence>
<sequence>MSADIAATRAAQLLNKDQVIQSLNQRIPEYAEHVGDKLRSTIEDETTGNLLEIQVFGSDDDDMKSLLWTERPPINPDWVSAFYKWTKGRTINGHKLRAGIEPIAVKACIDASVSYFTSEKLVEIVGQGLINDIKVNTEVQSIVIDQLKSTGKLTQREIADLMKAHGGQTVAEHTHDVLSANLHHLLNTKMGIALAHMLGAALTLPVVKVAIMKAVVVALSHAAIQHMLIIAAKHAGITVIAVVFFGSAGASVLSWMLLPIIAGIL</sequence>
<dbReference type="AlphaFoldDB" id="A0A9P8VNN8"/>
<dbReference type="EMBL" id="JAGPYM010000090">
    <property type="protein sequence ID" value="KAH6867776.1"/>
    <property type="molecule type" value="Genomic_DNA"/>
</dbReference>
<name>A0A9P8VNN8_9HYPO</name>
<reference evidence="2 3" key="1">
    <citation type="journal article" date="2021" name="Nat. Commun.">
        <title>Genetic determinants of endophytism in the Arabidopsis root mycobiome.</title>
        <authorList>
            <person name="Mesny F."/>
            <person name="Miyauchi S."/>
            <person name="Thiergart T."/>
            <person name="Pickel B."/>
            <person name="Atanasova L."/>
            <person name="Karlsson M."/>
            <person name="Huettel B."/>
            <person name="Barry K.W."/>
            <person name="Haridas S."/>
            <person name="Chen C."/>
            <person name="Bauer D."/>
            <person name="Andreopoulos W."/>
            <person name="Pangilinan J."/>
            <person name="LaButti K."/>
            <person name="Riley R."/>
            <person name="Lipzen A."/>
            <person name="Clum A."/>
            <person name="Drula E."/>
            <person name="Henrissat B."/>
            <person name="Kohler A."/>
            <person name="Grigoriev I.V."/>
            <person name="Martin F.M."/>
            <person name="Hacquard S."/>
        </authorList>
    </citation>
    <scope>NUCLEOTIDE SEQUENCE [LARGE SCALE GENOMIC DNA]</scope>
    <source>
        <strain evidence="2 3">MPI-CAGE-CH-0241</strain>
    </source>
</reference>
<evidence type="ECO:0000313" key="2">
    <source>
        <dbReference type="EMBL" id="KAH6867776.1"/>
    </source>
</evidence>
<dbReference type="Proteomes" id="UP000777438">
    <property type="component" value="Unassembled WGS sequence"/>
</dbReference>
<accession>A0A9P8VNN8</accession>
<keyword evidence="3" id="KW-1185">Reference proteome</keyword>
<feature type="transmembrane region" description="Helical" evidence="1">
    <location>
        <begin position="238"/>
        <end position="264"/>
    </location>
</feature>
<dbReference type="OrthoDB" id="4461485at2759"/>
<feature type="non-terminal residue" evidence="2">
    <location>
        <position position="265"/>
    </location>
</feature>
<keyword evidence="1" id="KW-0472">Membrane</keyword>
<gene>
    <name evidence="2" type="ORF">B0T10DRAFT_502147</name>
</gene>
<proteinExistence type="predicted"/>
<organism evidence="2 3">
    <name type="scientific">Thelonectria olida</name>
    <dbReference type="NCBI Taxonomy" id="1576542"/>
    <lineage>
        <taxon>Eukaryota</taxon>
        <taxon>Fungi</taxon>
        <taxon>Dikarya</taxon>
        <taxon>Ascomycota</taxon>
        <taxon>Pezizomycotina</taxon>
        <taxon>Sordariomycetes</taxon>
        <taxon>Hypocreomycetidae</taxon>
        <taxon>Hypocreales</taxon>
        <taxon>Nectriaceae</taxon>
        <taxon>Thelonectria</taxon>
    </lineage>
</organism>